<evidence type="ECO:0000313" key="17">
    <source>
        <dbReference type="EMBL" id="OSQ35744.1"/>
    </source>
</evidence>
<evidence type="ECO:0000256" key="15">
    <source>
        <dbReference type="RuleBase" id="RU003530"/>
    </source>
</evidence>
<keyword evidence="7 14" id="KW-0963">Cytoplasm</keyword>
<dbReference type="Pfam" id="PF00485">
    <property type="entry name" value="PRK"/>
    <property type="match status" value="1"/>
</dbReference>
<organism evidence="17 18">
    <name type="scientific">Thalassospira mesophila</name>
    <dbReference type="NCBI Taxonomy" id="1293891"/>
    <lineage>
        <taxon>Bacteria</taxon>
        <taxon>Pseudomonadati</taxon>
        <taxon>Pseudomonadota</taxon>
        <taxon>Alphaproteobacteria</taxon>
        <taxon>Rhodospirillales</taxon>
        <taxon>Thalassospiraceae</taxon>
        <taxon>Thalassospira</taxon>
    </lineage>
</organism>
<dbReference type="RefSeq" id="WP_085585978.1">
    <property type="nucleotide sequence ID" value="NZ_JFKA01000015.1"/>
</dbReference>
<evidence type="ECO:0000259" key="16">
    <source>
        <dbReference type="Pfam" id="PF00485"/>
    </source>
</evidence>
<evidence type="ECO:0000313" key="18">
    <source>
        <dbReference type="Proteomes" id="UP000193391"/>
    </source>
</evidence>
<name>A0A1Y2KVC5_9PROT</name>
<evidence type="ECO:0000256" key="13">
    <source>
        <dbReference type="ARBA" id="ARBA00032866"/>
    </source>
</evidence>
<feature type="binding site" evidence="14">
    <location>
        <begin position="96"/>
        <end position="103"/>
    </location>
    <ligand>
        <name>ATP</name>
        <dbReference type="ChEBI" id="CHEBI:30616"/>
    </ligand>
</feature>
<dbReference type="InterPro" id="IPR027417">
    <property type="entry name" value="P-loop_NTPase"/>
</dbReference>
<dbReference type="Proteomes" id="UP000193391">
    <property type="component" value="Unassembled WGS sequence"/>
</dbReference>
<evidence type="ECO:0000256" key="11">
    <source>
        <dbReference type="ARBA" id="ARBA00022840"/>
    </source>
</evidence>
<evidence type="ECO:0000256" key="5">
    <source>
        <dbReference type="ARBA" id="ARBA00012102"/>
    </source>
</evidence>
<reference evidence="17 18" key="1">
    <citation type="submission" date="2014-03" db="EMBL/GenBank/DDBJ databases">
        <title>The draft genome sequence of Thalassospira mesophila JCM 18969.</title>
        <authorList>
            <person name="Lai Q."/>
            <person name="Shao Z."/>
        </authorList>
    </citation>
    <scope>NUCLEOTIDE SEQUENCE [LARGE SCALE GENOMIC DNA]</scope>
    <source>
        <strain evidence="17 18">JCM 18969</strain>
    </source>
</reference>
<dbReference type="PIRSF" id="PIRSF000545">
    <property type="entry name" value="Pantothenate_kin"/>
    <property type="match status" value="1"/>
</dbReference>
<evidence type="ECO:0000256" key="14">
    <source>
        <dbReference type="HAMAP-Rule" id="MF_00215"/>
    </source>
</evidence>
<accession>A0A1Y2KVC5</accession>
<keyword evidence="18" id="KW-1185">Reference proteome</keyword>
<evidence type="ECO:0000256" key="2">
    <source>
        <dbReference type="ARBA" id="ARBA00004496"/>
    </source>
</evidence>
<comment type="similarity">
    <text evidence="4 14 15">Belongs to the prokaryotic pantothenate kinase family.</text>
</comment>
<dbReference type="Gene3D" id="3.40.50.300">
    <property type="entry name" value="P-loop containing nucleotide triphosphate hydrolases"/>
    <property type="match status" value="1"/>
</dbReference>
<feature type="domain" description="Phosphoribulokinase/uridine kinase" evidence="16">
    <location>
        <begin position="91"/>
        <end position="244"/>
    </location>
</feature>
<dbReference type="OrthoDB" id="1550976at2"/>
<evidence type="ECO:0000256" key="3">
    <source>
        <dbReference type="ARBA" id="ARBA00005225"/>
    </source>
</evidence>
<evidence type="ECO:0000256" key="8">
    <source>
        <dbReference type="ARBA" id="ARBA00022679"/>
    </source>
</evidence>
<dbReference type="EC" id="2.7.1.33" evidence="5 14"/>
<evidence type="ECO:0000256" key="9">
    <source>
        <dbReference type="ARBA" id="ARBA00022741"/>
    </source>
</evidence>
<evidence type="ECO:0000256" key="7">
    <source>
        <dbReference type="ARBA" id="ARBA00022490"/>
    </source>
</evidence>
<dbReference type="GO" id="GO:0004594">
    <property type="term" value="F:pantothenate kinase activity"/>
    <property type="evidence" value="ECO:0007669"/>
    <property type="project" value="UniProtKB-UniRule"/>
</dbReference>
<keyword evidence="10 14" id="KW-0418">Kinase</keyword>
<keyword evidence="11 14" id="KW-0067">ATP-binding</keyword>
<evidence type="ECO:0000256" key="12">
    <source>
        <dbReference type="ARBA" id="ARBA00022993"/>
    </source>
</evidence>
<evidence type="ECO:0000256" key="1">
    <source>
        <dbReference type="ARBA" id="ARBA00001206"/>
    </source>
</evidence>
<dbReference type="NCBIfam" id="TIGR00554">
    <property type="entry name" value="panK_bact"/>
    <property type="match status" value="1"/>
</dbReference>
<dbReference type="GO" id="GO:0005737">
    <property type="term" value="C:cytoplasm"/>
    <property type="evidence" value="ECO:0007669"/>
    <property type="project" value="UniProtKB-SubCell"/>
</dbReference>
<comment type="caution">
    <text evidence="17">The sequence shown here is derived from an EMBL/GenBank/DDBJ whole genome shotgun (WGS) entry which is preliminary data.</text>
</comment>
<keyword evidence="9 14" id="KW-0547">Nucleotide-binding</keyword>
<dbReference type="AlphaFoldDB" id="A0A1Y2KVC5"/>
<comment type="pathway">
    <text evidence="3 14 15">Cofactor biosynthesis; coenzyme A biosynthesis; CoA from (R)-pantothenate: step 1/5.</text>
</comment>
<comment type="catalytic activity">
    <reaction evidence="1 14 15">
        <text>(R)-pantothenate + ATP = (R)-4'-phosphopantothenate + ADP + H(+)</text>
        <dbReference type="Rhea" id="RHEA:16373"/>
        <dbReference type="ChEBI" id="CHEBI:10986"/>
        <dbReference type="ChEBI" id="CHEBI:15378"/>
        <dbReference type="ChEBI" id="CHEBI:29032"/>
        <dbReference type="ChEBI" id="CHEBI:30616"/>
        <dbReference type="ChEBI" id="CHEBI:456216"/>
        <dbReference type="EC" id="2.7.1.33"/>
    </reaction>
</comment>
<comment type="subcellular location">
    <subcellularLocation>
        <location evidence="2 14 15">Cytoplasm</location>
    </subcellularLocation>
</comment>
<dbReference type="PANTHER" id="PTHR10285">
    <property type="entry name" value="URIDINE KINASE"/>
    <property type="match status" value="1"/>
</dbReference>
<dbReference type="CDD" id="cd02025">
    <property type="entry name" value="PanK"/>
    <property type="match status" value="1"/>
</dbReference>
<dbReference type="EMBL" id="JFKA01000015">
    <property type="protein sequence ID" value="OSQ35744.1"/>
    <property type="molecule type" value="Genomic_DNA"/>
</dbReference>
<dbReference type="GO" id="GO:0015937">
    <property type="term" value="P:coenzyme A biosynthetic process"/>
    <property type="evidence" value="ECO:0007669"/>
    <property type="project" value="UniProtKB-UniRule"/>
</dbReference>
<dbReference type="InterPro" id="IPR006083">
    <property type="entry name" value="PRK/URK"/>
</dbReference>
<evidence type="ECO:0000256" key="6">
    <source>
        <dbReference type="ARBA" id="ARBA00015080"/>
    </source>
</evidence>
<keyword evidence="12 14" id="KW-0173">Coenzyme A biosynthesis</keyword>
<evidence type="ECO:0000256" key="4">
    <source>
        <dbReference type="ARBA" id="ARBA00006087"/>
    </source>
</evidence>
<dbReference type="HAMAP" id="MF_00215">
    <property type="entry name" value="Pantothen_kinase_1"/>
    <property type="match status" value="1"/>
</dbReference>
<evidence type="ECO:0000256" key="10">
    <source>
        <dbReference type="ARBA" id="ARBA00022777"/>
    </source>
</evidence>
<dbReference type="InterPro" id="IPR004566">
    <property type="entry name" value="PanK"/>
</dbReference>
<dbReference type="UniPathway" id="UPA00241">
    <property type="reaction ID" value="UER00352"/>
</dbReference>
<sequence length="318" mass="35601">MTLSPSSPYPDRYALFDRDMWQAVGENTAYHLAAADLDALRGLNDTTDQDDLSAIFAPLIHLIRTHRDHLASLKTGMGNVLGTPPRKAPYIIGVAGSVAVGKSTFCRVLRQMLAQSLGSAGRVDLMCTDGFLWPLADLEERGLLARKGFPESYDRRALLDTLEQIKDGAEQVEIPVYSHVTYDIDPDRKQIIDNPDILIVEGLNVLEISTVGSPVAQTHAGDYFDFTLYLDADEDDIRTWYIHRFLTLKNSVFQTPESYFHRYAHLNDDEARILAGDIWANINAKVLEQHVAPSRFRADAILRKGKGHRVETVAVRKP</sequence>
<proteinExistence type="inferred from homology"/>
<keyword evidence="8 14" id="KW-0808">Transferase</keyword>
<dbReference type="GO" id="GO:0005524">
    <property type="term" value="F:ATP binding"/>
    <property type="evidence" value="ECO:0007669"/>
    <property type="project" value="UniProtKB-UniRule"/>
</dbReference>
<gene>
    <name evidence="14" type="primary">coaA</name>
    <name evidence="17" type="ORF">TMES_20180</name>
</gene>
<protein>
    <recommendedName>
        <fullName evidence="6 14">Pantothenate kinase</fullName>
        <ecNumber evidence="5 14">2.7.1.33</ecNumber>
    </recommendedName>
    <alternativeName>
        <fullName evidence="13 14">Pantothenic acid kinase</fullName>
    </alternativeName>
</protein>
<dbReference type="STRING" id="1293891.TMES_20180"/>
<dbReference type="SUPFAM" id="SSF52540">
    <property type="entry name" value="P-loop containing nucleoside triphosphate hydrolases"/>
    <property type="match status" value="1"/>
</dbReference>